<feature type="active site" description="Proton donor" evidence="6">
    <location>
        <position position="26"/>
    </location>
</feature>
<evidence type="ECO:0000256" key="1">
    <source>
        <dbReference type="ARBA" id="ARBA00022723"/>
    </source>
</evidence>
<keyword evidence="3 6" id="KW-0464">Manganese</keyword>
<dbReference type="InterPro" id="IPR022830">
    <property type="entry name" value="Indigdn_synthA-like"/>
</dbReference>
<dbReference type="SUPFAM" id="SSF110581">
    <property type="entry name" value="Indigoidine synthase A-like"/>
    <property type="match status" value="1"/>
</dbReference>
<dbReference type="InterPro" id="IPR007342">
    <property type="entry name" value="PsuG"/>
</dbReference>
<dbReference type="OrthoDB" id="9805870at2"/>
<dbReference type="GO" id="GO:0046113">
    <property type="term" value="P:nucleobase catabolic process"/>
    <property type="evidence" value="ECO:0007669"/>
    <property type="project" value="UniProtKB-UniRule"/>
</dbReference>
<dbReference type="Gene3D" id="3.40.1790.10">
    <property type="entry name" value="Indigoidine synthase domain"/>
    <property type="match status" value="1"/>
</dbReference>
<keyword evidence="2 6" id="KW-0378">Hydrolase</keyword>
<accession>A0A1M5QS46</accession>
<sequence length="305" mass="31884">MTTLPLDIASPVQTALDEGRAVVALESTIITHGMPWPQNLETARAIESAVRDAGAEPATIAVLKGRLCVGLSEAQLHDLAQAKHVAKLSRADMAVCIAKGETGATTVAATMTGAQLAGIAVFATGGIGGVHKGADQSFDISADLQELAQTRVTVVCAGAKAILDLPKTLEVLETLGVPVIAYGQDHLPAFWSRRSALKAPLRLDTATDIARSHAMRAALGLPGGQLVTNPIPEIAEIPQSEIDPIIARATCDAEAHGIAGKALTPYLLQRIFELTEGRSLDANIALVLNNARLAAEIAQELTRLR</sequence>
<dbReference type="PANTHER" id="PTHR42909:SF1">
    <property type="entry name" value="CARBOHYDRATE KINASE PFKB DOMAIN-CONTAINING PROTEIN"/>
    <property type="match status" value="1"/>
</dbReference>
<dbReference type="GO" id="GO:0016798">
    <property type="term" value="F:hydrolase activity, acting on glycosyl bonds"/>
    <property type="evidence" value="ECO:0007669"/>
    <property type="project" value="UniProtKB-KW"/>
</dbReference>
<dbReference type="Proteomes" id="UP000184221">
    <property type="component" value="Unassembled WGS sequence"/>
</dbReference>
<dbReference type="STRING" id="996342.SAMN05443551_1475"/>
<comment type="cofactor">
    <cofactor evidence="6">
        <name>Mn(2+)</name>
        <dbReference type="ChEBI" id="CHEBI:29035"/>
    </cofactor>
    <text evidence="6">Binds 1 Mn(2+) ion per subunit.</text>
</comment>
<organism evidence="7 8">
    <name type="scientific">Marivita hallyeonensis</name>
    <dbReference type="NCBI Taxonomy" id="996342"/>
    <lineage>
        <taxon>Bacteria</taxon>
        <taxon>Pseudomonadati</taxon>
        <taxon>Pseudomonadota</taxon>
        <taxon>Alphaproteobacteria</taxon>
        <taxon>Rhodobacterales</taxon>
        <taxon>Roseobacteraceae</taxon>
        <taxon>Marivita</taxon>
    </lineage>
</organism>
<keyword evidence="8" id="KW-1185">Reference proteome</keyword>
<dbReference type="EMBL" id="FQXC01000002">
    <property type="protein sequence ID" value="SHH16937.1"/>
    <property type="molecule type" value="Genomic_DNA"/>
</dbReference>
<evidence type="ECO:0000313" key="8">
    <source>
        <dbReference type="Proteomes" id="UP000184221"/>
    </source>
</evidence>
<keyword evidence="1 6" id="KW-0479">Metal-binding</keyword>
<keyword evidence="4 6" id="KW-0456">Lyase</keyword>
<evidence type="ECO:0000256" key="4">
    <source>
        <dbReference type="ARBA" id="ARBA00023239"/>
    </source>
</evidence>
<feature type="binding site" evidence="6">
    <location>
        <position position="107"/>
    </location>
    <ligand>
        <name>substrate</name>
    </ligand>
</feature>
<gene>
    <name evidence="6" type="primary">psuG</name>
    <name evidence="7" type="ORF">SAMN05443551_1475</name>
</gene>
<proteinExistence type="inferred from homology"/>
<comment type="similarity">
    <text evidence="6">Belongs to the pseudouridine-5'-phosphate glycosidase family.</text>
</comment>
<reference evidence="7 8" key="1">
    <citation type="submission" date="2016-11" db="EMBL/GenBank/DDBJ databases">
        <authorList>
            <person name="Jaros S."/>
            <person name="Januszkiewicz K."/>
            <person name="Wedrychowicz H."/>
        </authorList>
    </citation>
    <scope>NUCLEOTIDE SEQUENCE [LARGE SCALE GENOMIC DNA]</scope>
    <source>
        <strain evidence="7 8">DSM 29431</strain>
    </source>
</reference>
<comment type="function">
    <text evidence="6">Catalyzes the reversible cleavage of pseudouridine 5'-phosphate (PsiMP) to ribose 5-phosphate and uracil. Functions biologically in the cleavage direction, as part of a pseudouridine degradation pathway.</text>
</comment>
<evidence type="ECO:0000256" key="3">
    <source>
        <dbReference type="ARBA" id="ARBA00023211"/>
    </source>
</evidence>
<dbReference type="GO" id="GO:0046872">
    <property type="term" value="F:metal ion binding"/>
    <property type="evidence" value="ECO:0007669"/>
    <property type="project" value="UniProtKB-KW"/>
</dbReference>
<dbReference type="GO" id="GO:0005737">
    <property type="term" value="C:cytoplasm"/>
    <property type="evidence" value="ECO:0007669"/>
    <property type="project" value="TreeGrafter"/>
</dbReference>
<feature type="binding site" evidence="6">
    <location>
        <position position="139"/>
    </location>
    <ligand>
        <name>Mn(2+)</name>
        <dbReference type="ChEBI" id="CHEBI:29035"/>
    </ligand>
</feature>
<dbReference type="RefSeq" id="WP_072776872.1">
    <property type="nucleotide sequence ID" value="NZ_FQXC01000002.1"/>
</dbReference>
<protein>
    <recommendedName>
        <fullName evidence="6">Pseudouridine-5'-phosphate glycosidase</fullName>
        <shortName evidence="6">PsiMP glycosidase</shortName>
        <ecNumber evidence="6">4.2.1.70</ecNumber>
    </recommendedName>
</protein>
<dbReference type="HAMAP" id="MF_01876">
    <property type="entry name" value="PsiMP_glycosidase"/>
    <property type="match status" value="1"/>
</dbReference>
<comment type="catalytic activity">
    <reaction evidence="6">
        <text>D-ribose 5-phosphate + uracil = psi-UMP + H2O</text>
        <dbReference type="Rhea" id="RHEA:18337"/>
        <dbReference type="ChEBI" id="CHEBI:15377"/>
        <dbReference type="ChEBI" id="CHEBI:17568"/>
        <dbReference type="ChEBI" id="CHEBI:58380"/>
        <dbReference type="ChEBI" id="CHEBI:78346"/>
        <dbReference type="EC" id="4.2.1.70"/>
    </reaction>
</comment>
<evidence type="ECO:0000313" key="7">
    <source>
        <dbReference type="EMBL" id="SHH16937.1"/>
    </source>
</evidence>
<dbReference type="PANTHER" id="PTHR42909">
    <property type="entry name" value="ZGC:136858"/>
    <property type="match status" value="1"/>
</dbReference>
<evidence type="ECO:0000256" key="6">
    <source>
        <dbReference type="HAMAP-Rule" id="MF_01876"/>
    </source>
</evidence>
<dbReference type="AlphaFoldDB" id="A0A1M5QS46"/>
<comment type="subunit">
    <text evidence="6">Homotrimer.</text>
</comment>
<evidence type="ECO:0000256" key="2">
    <source>
        <dbReference type="ARBA" id="ARBA00022801"/>
    </source>
</evidence>
<evidence type="ECO:0000256" key="5">
    <source>
        <dbReference type="ARBA" id="ARBA00023295"/>
    </source>
</evidence>
<name>A0A1M5QS46_9RHOB</name>
<dbReference type="Pfam" id="PF04227">
    <property type="entry name" value="Indigoidine_A"/>
    <property type="match status" value="1"/>
</dbReference>
<feature type="binding site" evidence="6">
    <location>
        <begin position="141"/>
        <end position="143"/>
    </location>
    <ligand>
        <name>substrate</name>
    </ligand>
</feature>
<dbReference type="GO" id="GO:0004730">
    <property type="term" value="F:pseudouridylate synthase activity"/>
    <property type="evidence" value="ECO:0007669"/>
    <property type="project" value="UniProtKB-UniRule"/>
</dbReference>
<feature type="active site" description="Nucleophile" evidence="6">
    <location>
        <position position="160"/>
    </location>
</feature>
<dbReference type="EC" id="4.2.1.70" evidence="6"/>
<keyword evidence="5 6" id="KW-0326">Glycosidase</keyword>
<feature type="binding site" evidence="6">
    <location>
        <position position="87"/>
    </location>
    <ligand>
        <name>substrate</name>
    </ligand>
</feature>